<protein>
    <submittedName>
        <fullName evidence="4">Response regulator</fullName>
    </submittedName>
</protein>
<reference evidence="5" key="1">
    <citation type="journal article" date="2024" name="Algal Res.">
        <title>Biochemical, toxicological and genomic investigation of a high-biomass producing Limnothrix strain isolated from Italian shallow drinking water reservoir.</title>
        <authorList>
            <person name="Simonazzi M."/>
            <person name="Shishido T.K."/>
            <person name="Delbaje E."/>
            <person name="Wahlsten M."/>
            <person name="Fewer D.P."/>
            <person name="Sivonen K."/>
            <person name="Pezzolesi L."/>
            <person name="Pistocchi R."/>
        </authorList>
    </citation>
    <scope>NUCLEOTIDE SEQUENCE [LARGE SCALE GENOMIC DNA]</scope>
    <source>
        <strain evidence="5">LRLZ20PSL1</strain>
    </source>
</reference>
<dbReference type="EMBL" id="JAZAQF010000043">
    <property type="protein sequence ID" value="MFG3817463.1"/>
    <property type="molecule type" value="Genomic_DNA"/>
</dbReference>
<dbReference type="SUPFAM" id="SSF52172">
    <property type="entry name" value="CheY-like"/>
    <property type="match status" value="1"/>
</dbReference>
<dbReference type="SMART" id="SM00448">
    <property type="entry name" value="REC"/>
    <property type="match status" value="1"/>
</dbReference>
<keyword evidence="1 2" id="KW-0597">Phosphoprotein</keyword>
<dbReference type="PANTHER" id="PTHR44591:SF23">
    <property type="entry name" value="CHEY SUBFAMILY"/>
    <property type="match status" value="1"/>
</dbReference>
<evidence type="ECO:0000256" key="1">
    <source>
        <dbReference type="ARBA" id="ARBA00022553"/>
    </source>
</evidence>
<keyword evidence="5" id="KW-1185">Reference proteome</keyword>
<evidence type="ECO:0000259" key="3">
    <source>
        <dbReference type="PROSITE" id="PS50110"/>
    </source>
</evidence>
<sequence>MLTTINAKQLSGVLSLTDTKHTWLLPFYRGKLGYPTCEIHRVRRWSRAIKRSCPQFRPSRIRIEFASPSELRFWEQLTLARGLKAEEINPEQARDIVCTATKEMLFTAASMMEPQFNWQPFPLLDHDTGSQVTLEQCEVQSLMQVAEQLWQRWQLLGLDLDYSNRAPMLKDSSALNTKIQEQTESTSFYSLQPLFNGQRTFWDIDVKLQQSSMVAIRILRYFLQQNAVEFRSLPDLPNPLSGLLEPTAGALVACIDDSIVICRSLENIVTHAGYRFVSTQDPVQAIPLLRKHRPDFIFLDLNMPVVNGYEICTQIRRLEGFRDTPVTILTGQDGLVDRVRAKLVGSTDFLPKPPRKEKIVALLEKYLGDRGGAGTAKSPSPLRN</sequence>
<dbReference type="PANTHER" id="PTHR44591">
    <property type="entry name" value="STRESS RESPONSE REGULATOR PROTEIN 1"/>
    <property type="match status" value="1"/>
</dbReference>
<organism evidence="4 5">
    <name type="scientific">Limnothrix redekei LRLZ20PSL1</name>
    <dbReference type="NCBI Taxonomy" id="3112953"/>
    <lineage>
        <taxon>Bacteria</taxon>
        <taxon>Bacillati</taxon>
        <taxon>Cyanobacteriota</taxon>
        <taxon>Cyanophyceae</taxon>
        <taxon>Pseudanabaenales</taxon>
        <taxon>Pseudanabaenaceae</taxon>
        <taxon>Limnothrix</taxon>
    </lineage>
</organism>
<feature type="modified residue" description="4-aspartylphosphate" evidence="2">
    <location>
        <position position="300"/>
    </location>
</feature>
<dbReference type="Proteomes" id="UP001604335">
    <property type="component" value="Unassembled WGS sequence"/>
</dbReference>
<dbReference type="Gene3D" id="3.40.50.2300">
    <property type="match status" value="1"/>
</dbReference>
<dbReference type="Pfam" id="PF00072">
    <property type="entry name" value="Response_reg"/>
    <property type="match status" value="1"/>
</dbReference>
<gene>
    <name evidence="4" type="ORF">VPK24_07420</name>
</gene>
<comment type="caution">
    <text evidence="4">The sequence shown here is derived from an EMBL/GenBank/DDBJ whole genome shotgun (WGS) entry which is preliminary data.</text>
</comment>
<evidence type="ECO:0000313" key="4">
    <source>
        <dbReference type="EMBL" id="MFG3817463.1"/>
    </source>
</evidence>
<accession>A0ABW7C9C0</accession>
<dbReference type="InterPro" id="IPR011006">
    <property type="entry name" value="CheY-like_superfamily"/>
</dbReference>
<dbReference type="InterPro" id="IPR024186">
    <property type="entry name" value="Sig_transdc_resp-reg_PatA"/>
</dbReference>
<dbReference type="InterPro" id="IPR050595">
    <property type="entry name" value="Bact_response_regulator"/>
</dbReference>
<evidence type="ECO:0000256" key="2">
    <source>
        <dbReference type="PROSITE-ProRule" id="PRU00169"/>
    </source>
</evidence>
<proteinExistence type="predicted"/>
<dbReference type="RefSeq" id="WP_393011809.1">
    <property type="nucleotide sequence ID" value="NZ_JAZAQF010000043.1"/>
</dbReference>
<dbReference type="PROSITE" id="PS50110">
    <property type="entry name" value="RESPONSE_REGULATORY"/>
    <property type="match status" value="1"/>
</dbReference>
<feature type="domain" description="Response regulatory" evidence="3">
    <location>
        <begin position="251"/>
        <end position="367"/>
    </location>
</feature>
<evidence type="ECO:0000313" key="5">
    <source>
        <dbReference type="Proteomes" id="UP001604335"/>
    </source>
</evidence>
<name>A0ABW7C9C0_9CYAN</name>
<dbReference type="PIRSF" id="PIRSF005897">
    <property type="entry name" value="RR_PatA"/>
    <property type="match status" value="1"/>
</dbReference>
<dbReference type="InterPro" id="IPR001789">
    <property type="entry name" value="Sig_transdc_resp-reg_receiver"/>
</dbReference>